<evidence type="ECO:0000256" key="1">
    <source>
        <dbReference type="SAM" id="Coils"/>
    </source>
</evidence>
<dbReference type="EMBL" id="BK059124">
    <property type="protein sequence ID" value="DAE32571.1"/>
    <property type="molecule type" value="Genomic_DNA"/>
</dbReference>
<feature type="region of interest" description="Disordered" evidence="2">
    <location>
        <begin position="150"/>
        <end position="169"/>
    </location>
</feature>
<name>A0A8S5RN24_9VIRU</name>
<evidence type="ECO:0000313" key="3">
    <source>
        <dbReference type="EMBL" id="DAE32571.1"/>
    </source>
</evidence>
<evidence type="ECO:0000256" key="2">
    <source>
        <dbReference type="SAM" id="MobiDB-lite"/>
    </source>
</evidence>
<protein>
    <submittedName>
        <fullName evidence="3">Minor structural protein</fullName>
    </submittedName>
</protein>
<dbReference type="InterPro" id="IPR009636">
    <property type="entry name" value="SCAF"/>
</dbReference>
<organism evidence="3">
    <name type="scientific">virus sp. ctusH3</name>
    <dbReference type="NCBI Taxonomy" id="2825826"/>
    <lineage>
        <taxon>Viruses</taxon>
    </lineage>
</organism>
<feature type="compositionally biased region" description="Low complexity" evidence="2">
    <location>
        <begin position="150"/>
        <end position="165"/>
    </location>
</feature>
<accession>A0A8S5RN24</accession>
<keyword evidence="1" id="KW-0175">Coiled coil</keyword>
<dbReference type="GO" id="GO:0019069">
    <property type="term" value="P:viral capsid assembly"/>
    <property type="evidence" value="ECO:0007669"/>
    <property type="project" value="InterPro"/>
</dbReference>
<dbReference type="Pfam" id="PF06810">
    <property type="entry name" value="Phage_scaffold"/>
    <property type="match status" value="1"/>
</dbReference>
<sequence length="190" mass="19861">MALEFAKELLGDAYTGELEEKLEAKINELYAPKADLDAASARADGLQEQLNAANEAIGKFEGLDAEQVKAQIADYKQRAEAAEKDRDEKLAAAAFDAKIDKALADAKAHNPKLARGALDLDALRSSKNQDADIAAAIAAVQKSDAYLFAPEGAGTEPAPASGTGTSAVPGTAKYTADEIAMRKAADLPVD</sequence>
<feature type="coiled-coil region" evidence="1">
    <location>
        <begin position="36"/>
        <end position="92"/>
    </location>
</feature>
<reference evidence="3" key="1">
    <citation type="journal article" date="2021" name="Proc. Natl. Acad. Sci. U.S.A.">
        <title>A Catalog of Tens of Thousands of Viruses from Human Metagenomes Reveals Hidden Associations with Chronic Diseases.</title>
        <authorList>
            <person name="Tisza M.J."/>
            <person name="Buck C.B."/>
        </authorList>
    </citation>
    <scope>NUCLEOTIDE SEQUENCE</scope>
    <source>
        <strain evidence="3">CtusH3</strain>
    </source>
</reference>
<proteinExistence type="predicted"/>